<dbReference type="Pfam" id="PF02148">
    <property type="entry name" value="zf-UBP"/>
    <property type="match status" value="1"/>
</dbReference>
<feature type="domain" description="UBP-type" evidence="1">
    <location>
        <begin position="1"/>
        <end position="85"/>
    </location>
</feature>
<proteinExistence type="predicted"/>
<gene>
    <name evidence="2" type="ORF">ACFQZ8_29895</name>
</gene>
<evidence type="ECO:0000313" key="3">
    <source>
        <dbReference type="Proteomes" id="UP001597053"/>
    </source>
</evidence>
<comment type="caution">
    <text evidence="2">The sequence shown here is derived from an EMBL/GenBank/DDBJ whole genome shotgun (WGS) entry which is preliminary data.</text>
</comment>
<organism evidence="2 3">
    <name type="scientific">Micromonospora azadirachtae</name>
    <dbReference type="NCBI Taxonomy" id="1970735"/>
    <lineage>
        <taxon>Bacteria</taxon>
        <taxon>Bacillati</taxon>
        <taxon>Actinomycetota</taxon>
        <taxon>Actinomycetes</taxon>
        <taxon>Micromonosporales</taxon>
        <taxon>Micromonosporaceae</taxon>
        <taxon>Micromonospora</taxon>
    </lineage>
</organism>
<evidence type="ECO:0000313" key="2">
    <source>
        <dbReference type="EMBL" id="MFD0788144.1"/>
    </source>
</evidence>
<dbReference type="InterPro" id="IPR013083">
    <property type="entry name" value="Znf_RING/FYVE/PHD"/>
</dbReference>
<protein>
    <submittedName>
        <fullName evidence="2">UBP-type zinc finger domain-containing protein</fullName>
    </submittedName>
</protein>
<dbReference type="PROSITE" id="PS50271">
    <property type="entry name" value="ZF_UBP"/>
    <property type="match status" value="1"/>
</dbReference>
<keyword evidence="3" id="KW-1185">Reference proteome</keyword>
<dbReference type="Gene3D" id="3.30.40.10">
    <property type="entry name" value="Zinc/RING finger domain, C3HC4 (zinc finger)"/>
    <property type="match status" value="1"/>
</dbReference>
<accession>A0ABW3ABZ0</accession>
<reference evidence="3" key="1">
    <citation type="journal article" date="2019" name="Int. J. Syst. Evol. Microbiol.">
        <title>The Global Catalogue of Microorganisms (GCM) 10K type strain sequencing project: providing services to taxonomists for standard genome sequencing and annotation.</title>
        <authorList>
            <consortium name="The Broad Institute Genomics Platform"/>
            <consortium name="The Broad Institute Genome Sequencing Center for Infectious Disease"/>
            <person name="Wu L."/>
            <person name="Ma J."/>
        </authorList>
    </citation>
    <scope>NUCLEOTIDE SEQUENCE [LARGE SCALE GENOMIC DNA]</scope>
    <source>
        <strain evidence="3">JCM 32148</strain>
    </source>
</reference>
<evidence type="ECO:0000259" key="1">
    <source>
        <dbReference type="PROSITE" id="PS50271"/>
    </source>
</evidence>
<dbReference type="Proteomes" id="UP001597053">
    <property type="component" value="Unassembled WGS sequence"/>
</dbReference>
<dbReference type="EMBL" id="JBHTHM010002532">
    <property type="protein sequence ID" value="MFD0788144.1"/>
    <property type="molecule type" value="Genomic_DNA"/>
</dbReference>
<sequence>MSCEHLSEVGAVGPRNVDECAACVAIGNTDWVHLRACLSCGEVSCCDSSPYRHASVHFEETGHPVMRSVQPGESWRWCYVDEEIG</sequence>
<dbReference type="InterPro" id="IPR001607">
    <property type="entry name" value="Znf_UBP"/>
</dbReference>
<name>A0ABW3ABZ0_9ACTN</name>
<dbReference type="SUPFAM" id="SSF57850">
    <property type="entry name" value="RING/U-box"/>
    <property type="match status" value="1"/>
</dbReference>